<comment type="caution">
    <text evidence="1">The sequence shown here is derived from an EMBL/GenBank/DDBJ whole genome shotgun (WGS) entry which is preliminary data.</text>
</comment>
<organism evidence="1 2">
    <name type="scientific">Benzoatithermus flavus</name>
    <dbReference type="NCBI Taxonomy" id="3108223"/>
    <lineage>
        <taxon>Bacteria</taxon>
        <taxon>Pseudomonadati</taxon>
        <taxon>Pseudomonadota</taxon>
        <taxon>Alphaproteobacteria</taxon>
        <taxon>Geminicoccales</taxon>
        <taxon>Geminicoccaceae</taxon>
        <taxon>Benzoatithermus</taxon>
    </lineage>
</organism>
<accession>A0ABU8XT21</accession>
<proteinExistence type="predicted"/>
<gene>
    <name evidence="1" type="ORF">U1T56_14390</name>
</gene>
<evidence type="ECO:0000313" key="2">
    <source>
        <dbReference type="Proteomes" id="UP001375743"/>
    </source>
</evidence>
<dbReference type="RefSeq" id="WP_418160194.1">
    <property type="nucleotide sequence ID" value="NZ_JBBLZC010000014.1"/>
</dbReference>
<name>A0ABU8XT21_9PROT</name>
<protein>
    <submittedName>
        <fullName evidence="1">Winged helix-turn-helix domain-containing protein</fullName>
    </submittedName>
</protein>
<evidence type="ECO:0000313" key="1">
    <source>
        <dbReference type="EMBL" id="MEK0084343.1"/>
    </source>
</evidence>
<reference evidence="1 2" key="1">
    <citation type="submission" date="2024-01" db="EMBL/GenBank/DDBJ databases">
        <title>Multi-omics insights into the function and evolution of sodium benzoate biodegradation pathways in Benzoatithermus flavus gen. nov., sp. nov. from hot spring.</title>
        <authorList>
            <person name="Hu C.-J."/>
            <person name="Li W.-J."/>
        </authorList>
    </citation>
    <scope>NUCLEOTIDE SEQUENCE [LARGE SCALE GENOMIC DNA]</scope>
    <source>
        <strain evidence="1 2">SYSU G07066</strain>
    </source>
</reference>
<dbReference type="Pfam" id="PF06224">
    <property type="entry name" value="AlkZ-like"/>
    <property type="match status" value="1"/>
</dbReference>
<dbReference type="PANTHER" id="PTHR30528">
    <property type="entry name" value="CYTOPLASMIC PROTEIN"/>
    <property type="match status" value="1"/>
</dbReference>
<dbReference type="EMBL" id="JBBLZC010000014">
    <property type="protein sequence ID" value="MEK0084343.1"/>
    <property type="molecule type" value="Genomic_DNA"/>
</dbReference>
<dbReference type="Proteomes" id="UP001375743">
    <property type="component" value="Unassembled WGS sequence"/>
</dbReference>
<sequence>MPGLVPPPKRSDALSLGEARRLALAAQGLARPRPRHPPDAAGLRRAIRRLALLQLDSVNVLARAHYLPLFARQGAYDRALLDRLACHDGAPARRSRRTLFEYWAHEASLLPVELQPLLRWRMARAEAGEGVWSGIAALGREQPELVRRVLDEVRARGPLGVSDLPDPGSRRGGWWGWNHGKTALEWLFWTGRITAAGRRNGFERLYDLPERVLPEAILSAPTPDPADAQRELLRCSAAALGIATEADLRDYFRLPVADARARLQELVEAGELVPVQVEGWRQPAYRAADITIPRRAQTTALLAPFDPLIWERARTERLFGFRYRIEIYTPAERRRYGYYVLPFLQGDRLVARVDLKADRARGRLLVRSAHGEPGIDAREVAEALAAELAHMSAWLGLGSVTVEPAGDLAPALAAAVTAEGAA</sequence>
<keyword evidence="2" id="KW-1185">Reference proteome</keyword>
<dbReference type="InterPro" id="IPR009351">
    <property type="entry name" value="AlkZ-like"/>
</dbReference>
<dbReference type="PANTHER" id="PTHR30528:SF0">
    <property type="entry name" value="CYTOPLASMIC PROTEIN"/>
    <property type="match status" value="1"/>
</dbReference>